<proteinExistence type="predicted"/>
<sequence>MAINQPTTTITAGEMVPADAAIRAALASTREADAELVRLCATYQAAVDAYNADSGKLEAVDDPLWHRVQELEAKIDGIQPAGLAGVMAKARIAHVRAKAGESEPWATDVLNDMMRLFGPATA</sequence>
<dbReference type="EMBL" id="JBHRSB010000002">
    <property type="protein sequence ID" value="MFC3000332.1"/>
    <property type="molecule type" value="Genomic_DNA"/>
</dbReference>
<comment type="caution">
    <text evidence="1">The sequence shown here is derived from an EMBL/GenBank/DDBJ whole genome shotgun (WGS) entry which is preliminary data.</text>
</comment>
<name>A0ABV7BRU9_9PROT</name>
<dbReference type="RefSeq" id="WP_216836370.1">
    <property type="nucleotide sequence ID" value="NZ_JAFNJS010000002.1"/>
</dbReference>
<evidence type="ECO:0000313" key="2">
    <source>
        <dbReference type="Proteomes" id="UP001595420"/>
    </source>
</evidence>
<organism evidence="1 2">
    <name type="scientific">Falsiroseomonas tokyonensis</name>
    <dbReference type="NCBI Taxonomy" id="430521"/>
    <lineage>
        <taxon>Bacteria</taxon>
        <taxon>Pseudomonadati</taxon>
        <taxon>Pseudomonadota</taxon>
        <taxon>Alphaproteobacteria</taxon>
        <taxon>Acetobacterales</taxon>
        <taxon>Roseomonadaceae</taxon>
        <taxon>Falsiroseomonas</taxon>
    </lineage>
</organism>
<protein>
    <submittedName>
        <fullName evidence="1">Uncharacterized protein</fullName>
    </submittedName>
</protein>
<gene>
    <name evidence="1" type="ORF">ACFOD3_10540</name>
</gene>
<keyword evidence="2" id="KW-1185">Reference proteome</keyword>
<reference evidence="2" key="1">
    <citation type="journal article" date="2019" name="Int. J. Syst. Evol. Microbiol.">
        <title>The Global Catalogue of Microorganisms (GCM) 10K type strain sequencing project: providing services to taxonomists for standard genome sequencing and annotation.</title>
        <authorList>
            <consortium name="The Broad Institute Genomics Platform"/>
            <consortium name="The Broad Institute Genome Sequencing Center for Infectious Disease"/>
            <person name="Wu L."/>
            <person name="Ma J."/>
        </authorList>
    </citation>
    <scope>NUCLEOTIDE SEQUENCE [LARGE SCALE GENOMIC DNA]</scope>
    <source>
        <strain evidence="2">CGMCC 1.16855</strain>
    </source>
</reference>
<dbReference type="Proteomes" id="UP001595420">
    <property type="component" value="Unassembled WGS sequence"/>
</dbReference>
<evidence type="ECO:0000313" key="1">
    <source>
        <dbReference type="EMBL" id="MFC3000332.1"/>
    </source>
</evidence>
<accession>A0ABV7BRU9</accession>